<dbReference type="EMBL" id="KZ308327">
    <property type="protein sequence ID" value="KAG8227596.1"/>
    <property type="molecule type" value="Genomic_DNA"/>
</dbReference>
<dbReference type="Proteomes" id="UP000792457">
    <property type="component" value="Unassembled WGS sequence"/>
</dbReference>
<evidence type="ECO:0000256" key="7">
    <source>
        <dbReference type="SAM" id="MobiDB-lite"/>
    </source>
</evidence>
<dbReference type="AlphaFoldDB" id="A0A8K0K3D9"/>
<dbReference type="GO" id="GO:0015630">
    <property type="term" value="C:microtubule cytoskeleton"/>
    <property type="evidence" value="ECO:0007669"/>
    <property type="project" value="UniProtKB-ARBA"/>
</dbReference>
<dbReference type="GO" id="GO:0007018">
    <property type="term" value="P:microtubule-based movement"/>
    <property type="evidence" value="ECO:0007669"/>
    <property type="project" value="InterPro"/>
</dbReference>
<dbReference type="GO" id="GO:0008017">
    <property type="term" value="F:microtubule binding"/>
    <property type="evidence" value="ECO:0007669"/>
    <property type="project" value="InterPro"/>
</dbReference>
<dbReference type="PANTHER" id="PTHR47972">
    <property type="entry name" value="KINESIN-LIKE PROTEIN KLP-3"/>
    <property type="match status" value="1"/>
</dbReference>
<protein>
    <recommendedName>
        <fullName evidence="8">Kinesin motor domain-containing protein</fullName>
    </recommendedName>
</protein>
<comment type="similarity">
    <text evidence="5">Belongs to the TRAFAC class myosin-kinesin ATPase superfamily. Kinesin family.</text>
</comment>
<proteinExistence type="inferred from homology"/>
<feature type="domain" description="Kinesin motor" evidence="8">
    <location>
        <begin position="412"/>
        <end position="771"/>
    </location>
</feature>
<keyword evidence="2 5" id="KW-0547">Nucleotide-binding</keyword>
<dbReference type="GO" id="GO:0005524">
    <property type="term" value="F:ATP binding"/>
    <property type="evidence" value="ECO:0007669"/>
    <property type="project" value="UniProtKB-UniRule"/>
</dbReference>
<dbReference type="Gene3D" id="3.40.850.10">
    <property type="entry name" value="Kinesin motor domain"/>
    <property type="match status" value="1"/>
</dbReference>
<dbReference type="PROSITE" id="PS50067">
    <property type="entry name" value="KINESIN_MOTOR_2"/>
    <property type="match status" value="1"/>
</dbReference>
<sequence>MECTWAEDSLEELPVDDADSLDMTVDDSKNLVVSSSQSSEGKPSENLGIQNLPEMRPIISDTLERKKGCQIGENGCEKERTFISSRKKCSQSCASCCPVLQGLSVDENPKDIVPLPLTGAVQRYSSQRKAQNIVPLKLAENQVDHSVVAVVNPNSHQPSLHEEEKKIFDSQGRQIPFKNRLRRKSTYKVTHQHRQEKHNLLNEALVKLQIKLDEAELKIIKLEEELKTACAHSSVKIIDSSYHQENENIREKLERDCKNLEETLKKYSLKLEQANIKLAEINKEKIELHQKLNEKGREKLERDYKVLEENLKQYSAKLEKANARMTELSNEKMELIHKLELTEAVSLKHRAAADAELQVIQQEKFQLKSKVSEMEAVLKNLSQRVLEAEKQAADERGLRLGIQSKLEEMKGRVRVYCRIRPLEMLDNGQHETLAVEIGPNRYTTYVHLDVGNLASCPGGRKEGNSLKEFHFDRVFPPDATQEEVFQEARDLIECALDGYNVCICAYGQTGSGKTYTILGGGTEESSGLASRTFSLLFDLSSGNSDKSGNNACTAVSRDLVVSVSVLELYNERLIDLLRTEGQGEVIFFLEKKAEPLEICRSGGEVGGEVWVKGAKCVTVTNAISLSSIVQRAVAHRRTASTGMNLVSSRSHLLIALRVQATCSVTGTVSRGKISLLDLAGSERASRTGATDDRLREAGAINKSLSALGDVIYALATGQNFVPYRNSKLTMLMQDCLGGNAKTLMFVNVSPSASRVDETLTSLVYASRVKHITNTARRAADTKEIARLKKSNNV</sequence>
<dbReference type="Pfam" id="PF00225">
    <property type="entry name" value="Kinesin"/>
    <property type="match status" value="1"/>
</dbReference>
<feature type="coiled-coil region" evidence="6">
    <location>
        <begin position="364"/>
        <end position="398"/>
    </location>
</feature>
<dbReference type="GO" id="GO:0003777">
    <property type="term" value="F:microtubule motor activity"/>
    <property type="evidence" value="ECO:0007669"/>
    <property type="project" value="InterPro"/>
</dbReference>
<dbReference type="InterPro" id="IPR027640">
    <property type="entry name" value="Kinesin-like_fam"/>
</dbReference>
<keyword evidence="5" id="KW-0505">Motor protein</keyword>
<dbReference type="OrthoDB" id="3176171at2759"/>
<organism evidence="9 10">
    <name type="scientific">Ladona fulva</name>
    <name type="common">Scarce chaser dragonfly</name>
    <name type="synonym">Libellula fulva</name>
    <dbReference type="NCBI Taxonomy" id="123851"/>
    <lineage>
        <taxon>Eukaryota</taxon>
        <taxon>Metazoa</taxon>
        <taxon>Ecdysozoa</taxon>
        <taxon>Arthropoda</taxon>
        <taxon>Hexapoda</taxon>
        <taxon>Insecta</taxon>
        <taxon>Pterygota</taxon>
        <taxon>Palaeoptera</taxon>
        <taxon>Odonata</taxon>
        <taxon>Epiprocta</taxon>
        <taxon>Anisoptera</taxon>
        <taxon>Libelluloidea</taxon>
        <taxon>Libellulidae</taxon>
        <taxon>Ladona</taxon>
    </lineage>
</organism>
<reference evidence="9" key="2">
    <citation type="submission" date="2017-10" db="EMBL/GenBank/DDBJ databases">
        <title>Ladona fulva Genome sequencing and assembly.</title>
        <authorList>
            <person name="Murali S."/>
            <person name="Richards S."/>
            <person name="Bandaranaike D."/>
            <person name="Bellair M."/>
            <person name="Blankenburg K."/>
            <person name="Chao H."/>
            <person name="Dinh H."/>
            <person name="Doddapaneni H."/>
            <person name="Dugan-Rocha S."/>
            <person name="Elkadiri S."/>
            <person name="Gnanaolivu R."/>
            <person name="Hernandez B."/>
            <person name="Skinner E."/>
            <person name="Javaid M."/>
            <person name="Lee S."/>
            <person name="Li M."/>
            <person name="Ming W."/>
            <person name="Munidasa M."/>
            <person name="Muniz J."/>
            <person name="Nguyen L."/>
            <person name="Hughes D."/>
            <person name="Osuji N."/>
            <person name="Pu L.-L."/>
            <person name="Puazo M."/>
            <person name="Qu C."/>
            <person name="Quiroz J."/>
            <person name="Raj R."/>
            <person name="Weissenberger G."/>
            <person name="Xin Y."/>
            <person name="Zou X."/>
            <person name="Han Y."/>
            <person name="Worley K."/>
            <person name="Muzny D."/>
            <person name="Gibbs R."/>
        </authorList>
    </citation>
    <scope>NUCLEOTIDE SEQUENCE</scope>
    <source>
        <strain evidence="9">Sampled in the wild</strain>
    </source>
</reference>
<feature type="region of interest" description="Disordered" evidence="7">
    <location>
        <begin position="30"/>
        <end position="51"/>
    </location>
</feature>
<keyword evidence="10" id="KW-1185">Reference proteome</keyword>
<keyword evidence="4" id="KW-0206">Cytoskeleton</keyword>
<feature type="non-terminal residue" evidence="9">
    <location>
        <position position="1"/>
    </location>
</feature>
<dbReference type="PRINTS" id="PR00380">
    <property type="entry name" value="KINESINHEAVY"/>
</dbReference>
<feature type="coiled-coil region" evidence="6">
    <location>
        <begin position="198"/>
        <end position="338"/>
    </location>
</feature>
<evidence type="ECO:0000256" key="1">
    <source>
        <dbReference type="ARBA" id="ARBA00004245"/>
    </source>
</evidence>
<evidence type="ECO:0000256" key="4">
    <source>
        <dbReference type="ARBA" id="ARBA00023212"/>
    </source>
</evidence>
<accession>A0A8K0K3D9</accession>
<feature type="compositionally biased region" description="Low complexity" evidence="7">
    <location>
        <begin position="30"/>
        <end position="46"/>
    </location>
</feature>
<feature type="binding site" evidence="5">
    <location>
        <begin position="507"/>
        <end position="514"/>
    </location>
    <ligand>
        <name>ATP</name>
        <dbReference type="ChEBI" id="CHEBI:30616"/>
    </ligand>
</feature>
<name>A0A8K0K3D9_LADFU</name>
<evidence type="ECO:0000313" key="9">
    <source>
        <dbReference type="EMBL" id="KAG8227596.1"/>
    </source>
</evidence>
<gene>
    <name evidence="9" type="ORF">J437_LFUL000696</name>
</gene>
<dbReference type="PANTHER" id="PTHR47972:SF16">
    <property type="entry name" value="KINESIN-LIKE PROTEIN"/>
    <property type="match status" value="1"/>
</dbReference>
<evidence type="ECO:0000256" key="2">
    <source>
        <dbReference type="ARBA" id="ARBA00022741"/>
    </source>
</evidence>
<evidence type="ECO:0000256" key="6">
    <source>
        <dbReference type="SAM" id="Coils"/>
    </source>
</evidence>
<evidence type="ECO:0000259" key="8">
    <source>
        <dbReference type="PROSITE" id="PS50067"/>
    </source>
</evidence>
<dbReference type="InterPro" id="IPR027417">
    <property type="entry name" value="P-loop_NTPase"/>
</dbReference>
<evidence type="ECO:0000313" key="10">
    <source>
        <dbReference type="Proteomes" id="UP000792457"/>
    </source>
</evidence>
<evidence type="ECO:0000256" key="3">
    <source>
        <dbReference type="ARBA" id="ARBA00022840"/>
    </source>
</evidence>
<comment type="subcellular location">
    <subcellularLocation>
        <location evidence="1">Cytoplasm</location>
        <location evidence="1">Cytoskeleton</location>
    </subcellularLocation>
</comment>
<keyword evidence="6" id="KW-0175">Coiled coil</keyword>
<evidence type="ECO:0000256" key="5">
    <source>
        <dbReference type="PROSITE-ProRule" id="PRU00283"/>
    </source>
</evidence>
<reference evidence="9" key="1">
    <citation type="submission" date="2013-04" db="EMBL/GenBank/DDBJ databases">
        <authorList>
            <person name="Qu J."/>
            <person name="Murali S.C."/>
            <person name="Bandaranaike D."/>
            <person name="Bellair M."/>
            <person name="Blankenburg K."/>
            <person name="Chao H."/>
            <person name="Dinh H."/>
            <person name="Doddapaneni H."/>
            <person name="Downs B."/>
            <person name="Dugan-Rocha S."/>
            <person name="Elkadiri S."/>
            <person name="Gnanaolivu R.D."/>
            <person name="Hernandez B."/>
            <person name="Javaid M."/>
            <person name="Jayaseelan J.C."/>
            <person name="Lee S."/>
            <person name="Li M."/>
            <person name="Ming W."/>
            <person name="Munidasa M."/>
            <person name="Muniz J."/>
            <person name="Nguyen L."/>
            <person name="Ongeri F."/>
            <person name="Osuji N."/>
            <person name="Pu L.-L."/>
            <person name="Puazo M."/>
            <person name="Qu C."/>
            <person name="Quiroz J."/>
            <person name="Raj R."/>
            <person name="Weissenberger G."/>
            <person name="Xin Y."/>
            <person name="Zou X."/>
            <person name="Han Y."/>
            <person name="Richards S."/>
            <person name="Worley K."/>
            <person name="Muzny D."/>
            <person name="Gibbs R."/>
        </authorList>
    </citation>
    <scope>NUCLEOTIDE SEQUENCE</scope>
    <source>
        <strain evidence="9">Sampled in the wild</strain>
    </source>
</reference>
<dbReference type="SUPFAM" id="SSF52540">
    <property type="entry name" value="P-loop containing nucleoside triphosphate hydrolases"/>
    <property type="match status" value="1"/>
</dbReference>
<dbReference type="InterPro" id="IPR036961">
    <property type="entry name" value="Kinesin_motor_dom_sf"/>
</dbReference>
<dbReference type="InterPro" id="IPR001752">
    <property type="entry name" value="Kinesin_motor_dom"/>
</dbReference>
<comment type="caution">
    <text evidence="9">The sequence shown here is derived from an EMBL/GenBank/DDBJ whole genome shotgun (WGS) entry which is preliminary data.</text>
</comment>
<keyword evidence="4" id="KW-0963">Cytoplasm</keyword>
<dbReference type="SMART" id="SM00129">
    <property type="entry name" value="KISc"/>
    <property type="match status" value="1"/>
</dbReference>
<keyword evidence="3 5" id="KW-0067">ATP-binding</keyword>